<keyword evidence="1" id="KW-1133">Transmembrane helix</keyword>
<organism evidence="2 3">
    <name type="scientific">Bursaphelenchus xylophilus</name>
    <name type="common">Pinewood nematode worm</name>
    <name type="synonym">Aphelenchoides xylophilus</name>
    <dbReference type="NCBI Taxonomy" id="6326"/>
    <lineage>
        <taxon>Eukaryota</taxon>
        <taxon>Metazoa</taxon>
        <taxon>Ecdysozoa</taxon>
        <taxon>Nematoda</taxon>
        <taxon>Chromadorea</taxon>
        <taxon>Rhabditida</taxon>
        <taxon>Tylenchina</taxon>
        <taxon>Tylenchomorpha</taxon>
        <taxon>Aphelenchoidea</taxon>
        <taxon>Aphelenchoididae</taxon>
        <taxon>Bursaphelenchus</taxon>
    </lineage>
</organism>
<evidence type="ECO:0000313" key="2">
    <source>
        <dbReference type="Proteomes" id="UP000095284"/>
    </source>
</evidence>
<accession>A0A1I7S8H4</accession>
<feature type="transmembrane region" description="Helical" evidence="1">
    <location>
        <begin position="42"/>
        <end position="63"/>
    </location>
</feature>
<protein>
    <submittedName>
        <fullName evidence="3">Conjugal transfer protein TraD</fullName>
    </submittedName>
</protein>
<feature type="transmembrane region" description="Helical" evidence="1">
    <location>
        <begin position="12"/>
        <end position="36"/>
    </location>
</feature>
<dbReference type="AlphaFoldDB" id="A0A1I7S8H4"/>
<proteinExistence type="predicted"/>
<keyword evidence="1" id="KW-0472">Membrane</keyword>
<evidence type="ECO:0000256" key="1">
    <source>
        <dbReference type="SAM" id="Phobius"/>
    </source>
</evidence>
<reference evidence="3" key="1">
    <citation type="submission" date="2016-11" db="UniProtKB">
        <authorList>
            <consortium name="WormBaseParasite"/>
        </authorList>
    </citation>
    <scope>IDENTIFICATION</scope>
</reference>
<dbReference type="Proteomes" id="UP000095284">
    <property type="component" value="Unplaced"/>
</dbReference>
<dbReference type="WBParaSite" id="BXY_0931700.1">
    <property type="protein sequence ID" value="BXY_0931700.1"/>
    <property type="gene ID" value="BXY_0931700"/>
</dbReference>
<sequence>MRLRKGPSSPTTVLSLAGLFVCGILMILSGLLVVLFQDETPFIITGSIFLGTGSIMLLTCLILQRKNLVKFMIDMNRDLYFLNMSDSYMWRLMFDQKQSDLPVAAQ</sequence>
<dbReference type="eggNOG" id="ENOG502SV5H">
    <property type="taxonomic scope" value="Eukaryota"/>
</dbReference>
<evidence type="ECO:0000313" key="3">
    <source>
        <dbReference type="WBParaSite" id="BXY_0931700.1"/>
    </source>
</evidence>
<keyword evidence="1" id="KW-0812">Transmembrane</keyword>
<name>A0A1I7S8H4_BURXY</name>